<keyword evidence="4" id="KW-1185">Reference proteome</keyword>
<feature type="transmembrane region" description="Helical" evidence="1">
    <location>
        <begin position="168"/>
        <end position="188"/>
    </location>
</feature>
<dbReference type="OrthoDB" id="2802397at2759"/>
<accession>A0A371DMN2</accession>
<dbReference type="Proteomes" id="UP000256964">
    <property type="component" value="Unassembled WGS sequence"/>
</dbReference>
<name>A0A371DMN2_9APHY</name>
<evidence type="ECO:0000259" key="2">
    <source>
        <dbReference type="Pfam" id="PF20151"/>
    </source>
</evidence>
<organism evidence="3 4">
    <name type="scientific">Lentinus brumalis</name>
    <dbReference type="NCBI Taxonomy" id="2498619"/>
    <lineage>
        <taxon>Eukaryota</taxon>
        <taxon>Fungi</taxon>
        <taxon>Dikarya</taxon>
        <taxon>Basidiomycota</taxon>
        <taxon>Agaricomycotina</taxon>
        <taxon>Agaricomycetes</taxon>
        <taxon>Polyporales</taxon>
        <taxon>Polyporaceae</taxon>
        <taxon>Lentinus</taxon>
    </lineage>
</organism>
<evidence type="ECO:0000313" key="4">
    <source>
        <dbReference type="Proteomes" id="UP000256964"/>
    </source>
</evidence>
<reference evidence="3 4" key="1">
    <citation type="journal article" date="2018" name="Biotechnol. Biofuels">
        <title>Integrative visual omics of the white-rot fungus Polyporus brumalis exposes the biotechnological potential of its oxidative enzymes for delignifying raw plant biomass.</title>
        <authorList>
            <person name="Miyauchi S."/>
            <person name="Rancon A."/>
            <person name="Drula E."/>
            <person name="Hage H."/>
            <person name="Chaduli D."/>
            <person name="Favel A."/>
            <person name="Grisel S."/>
            <person name="Henrissat B."/>
            <person name="Herpoel-Gimbert I."/>
            <person name="Ruiz-Duenas F.J."/>
            <person name="Chevret D."/>
            <person name="Hainaut M."/>
            <person name="Lin J."/>
            <person name="Wang M."/>
            <person name="Pangilinan J."/>
            <person name="Lipzen A."/>
            <person name="Lesage-Meessen L."/>
            <person name="Navarro D."/>
            <person name="Riley R."/>
            <person name="Grigoriev I.V."/>
            <person name="Zhou S."/>
            <person name="Raouche S."/>
            <person name="Rosso M.N."/>
        </authorList>
    </citation>
    <scope>NUCLEOTIDE SEQUENCE [LARGE SCALE GENOMIC DNA]</scope>
    <source>
        <strain evidence="3 4">BRFM 1820</strain>
    </source>
</reference>
<feature type="transmembrane region" description="Helical" evidence="1">
    <location>
        <begin position="15"/>
        <end position="35"/>
    </location>
</feature>
<dbReference type="EMBL" id="KZ857386">
    <property type="protein sequence ID" value="RDX53799.1"/>
    <property type="molecule type" value="Genomic_DNA"/>
</dbReference>
<keyword evidence="1" id="KW-1133">Transmembrane helix</keyword>
<feature type="domain" description="DUF6533" evidence="2">
    <location>
        <begin position="18"/>
        <end position="63"/>
    </location>
</feature>
<sequence length="335" mass="36592">MSDSEFIAVFESAQIGEYFAAASAGLFAYEYVVTFGREVELFWKRRITVSSILFLVNRYLPLVVNIIYAPWPSLPSTYKRCAALMYSGETLEIFQYLPWAVFSALRAYALTSHARPLAGVVFLLALAPVVINYVTLGNATPVVDPFFGCSASVGLSNAIQQKSVSFTIISRGCIITSDLLLLGITWSATYKTSREIKALNHVTSLSSVLFRDGVVYFIVLAIMNILHLSFSLQSILIQNAAPNASYITILTEPITAILISRFLIDLQEANIQSMHQVSSGSVGTLDFNSVVGSLTFRLPSSGEISELTSNHHNTSSEAGISVRYPDSVREASSPV</sequence>
<keyword evidence="1" id="KW-0812">Transmembrane</keyword>
<dbReference type="AlphaFoldDB" id="A0A371DMN2"/>
<dbReference type="InterPro" id="IPR045340">
    <property type="entry name" value="DUF6533"/>
</dbReference>
<keyword evidence="1" id="KW-0472">Membrane</keyword>
<feature type="transmembrane region" description="Helical" evidence="1">
    <location>
        <begin position="209"/>
        <end position="232"/>
    </location>
</feature>
<feature type="transmembrane region" description="Helical" evidence="1">
    <location>
        <begin position="47"/>
        <end position="68"/>
    </location>
</feature>
<feature type="transmembrane region" description="Helical" evidence="1">
    <location>
        <begin position="93"/>
        <end position="110"/>
    </location>
</feature>
<feature type="transmembrane region" description="Helical" evidence="1">
    <location>
        <begin position="244"/>
        <end position="264"/>
    </location>
</feature>
<gene>
    <name evidence="3" type="ORF">OH76DRAFT_1398933</name>
</gene>
<dbReference type="STRING" id="139420.A0A371DMN2"/>
<dbReference type="Pfam" id="PF20151">
    <property type="entry name" value="DUF6533"/>
    <property type="match status" value="1"/>
</dbReference>
<evidence type="ECO:0000313" key="3">
    <source>
        <dbReference type="EMBL" id="RDX53799.1"/>
    </source>
</evidence>
<protein>
    <recommendedName>
        <fullName evidence="2">DUF6533 domain-containing protein</fullName>
    </recommendedName>
</protein>
<feature type="transmembrane region" description="Helical" evidence="1">
    <location>
        <begin position="117"/>
        <end position="136"/>
    </location>
</feature>
<proteinExistence type="predicted"/>
<evidence type="ECO:0000256" key="1">
    <source>
        <dbReference type="SAM" id="Phobius"/>
    </source>
</evidence>